<dbReference type="GO" id="GO:0007018">
    <property type="term" value="P:microtubule-based movement"/>
    <property type="evidence" value="ECO:0007669"/>
    <property type="project" value="InterPro"/>
</dbReference>
<dbReference type="PANTHER" id="PTHR46532:SF11">
    <property type="entry name" value="DYNEIN AXONEMAL HEAVY CHAIN 12"/>
    <property type="match status" value="1"/>
</dbReference>
<sequence>MIHWTRQIKEVLSSQDTYETAETSGPLEEIQFWNSRCMDLSGISDQLDKPGVKHIQKILEMAKSSYVAPFKKLSKLIQDGSAQAQSNLKFLSTLKEPCEELAEAKPKDIPAMLPKLLSLIRMIWMNSEHYKSRERLTSLLRKVSNEIIRRCTSTICLDDIFEGRIQTSLRALQESIACCESWKETYAMVCEGQMHFARRHEGPKTPLPCFRGIRGPEIVRSLLEIEATFEKNLQILKDVRKTILDVKATTWHDDYN</sequence>
<dbReference type="OrthoDB" id="286107at2759"/>
<evidence type="ECO:0000259" key="1">
    <source>
        <dbReference type="Pfam" id="PF08385"/>
    </source>
</evidence>
<dbReference type="Pfam" id="PF08385">
    <property type="entry name" value="DHC_N1"/>
    <property type="match status" value="1"/>
</dbReference>
<feature type="non-terminal residue" evidence="2">
    <location>
        <position position="1"/>
    </location>
</feature>
<feature type="domain" description="Dynein heavy chain tail" evidence="1">
    <location>
        <begin position="1"/>
        <end position="194"/>
    </location>
</feature>
<dbReference type="Proteomes" id="UP001152795">
    <property type="component" value="Unassembled WGS sequence"/>
</dbReference>
<dbReference type="EMBL" id="CACRXK020012911">
    <property type="protein sequence ID" value="CAB4024235.1"/>
    <property type="molecule type" value="Genomic_DNA"/>
</dbReference>
<accession>A0A6S7IXP6</accession>
<comment type="caution">
    <text evidence="2">The sequence shown here is derived from an EMBL/GenBank/DDBJ whole genome shotgun (WGS) entry which is preliminary data.</text>
</comment>
<keyword evidence="3" id="KW-1185">Reference proteome</keyword>
<gene>
    <name evidence="2" type="ORF">PACLA_8A052461</name>
</gene>
<dbReference type="GO" id="GO:0045505">
    <property type="term" value="F:dynein intermediate chain binding"/>
    <property type="evidence" value="ECO:0007669"/>
    <property type="project" value="InterPro"/>
</dbReference>
<evidence type="ECO:0000313" key="3">
    <source>
        <dbReference type="Proteomes" id="UP001152795"/>
    </source>
</evidence>
<proteinExistence type="predicted"/>
<dbReference type="AlphaFoldDB" id="A0A6S7IXP6"/>
<dbReference type="GO" id="GO:0005858">
    <property type="term" value="C:axonemal dynein complex"/>
    <property type="evidence" value="ECO:0007669"/>
    <property type="project" value="TreeGrafter"/>
</dbReference>
<name>A0A6S7IXP6_PARCT</name>
<organism evidence="2 3">
    <name type="scientific">Paramuricea clavata</name>
    <name type="common">Red gorgonian</name>
    <name type="synonym">Violescent sea-whip</name>
    <dbReference type="NCBI Taxonomy" id="317549"/>
    <lineage>
        <taxon>Eukaryota</taxon>
        <taxon>Metazoa</taxon>
        <taxon>Cnidaria</taxon>
        <taxon>Anthozoa</taxon>
        <taxon>Octocorallia</taxon>
        <taxon>Malacalcyonacea</taxon>
        <taxon>Plexauridae</taxon>
        <taxon>Paramuricea</taxon>
    </lineage>
</organism>
<dbReference type="GO" id="GO:0051959">
    <property type="term" value="F:dynein light intermediate chain binding"/>
    <property type="evidence" value="ECO:0007669"/>
    <property type="project" value="InterPro"/>
</dbReference>
<dbReference type="InterPro" id="IPR026983">
    <property type="entry name" value="DHC"/>
</dbReference>
<dbReference type="InterPro" id="IPR013594">
    <property type="entry name" value="Dynein_heavy_tail"/>
</dbReference>
<protein>
    <recommendedName>
        <fullName evidence="1">Dynein heavy chain tail domain-containing protein</fullName>
    </recommendedName>
</protein>
<evidence type="ECO:0000313" key="2">
    <source>
        <dbReference type="EMBL" id="CAB4024235.1"/>
    </source>
</evidence>
<dbReference type="PANTHER" id="PTHR46532">
    <property type="entry name" value="MALE FERTILITY FACTOR KL5"/>
    <property type="match status" value="1"/>
</dbReference>
<reference evidence="2" key="1">
    <citation type="submission" date="2020-04" db="EMBL/GenBank/DDBJ databases">
        <authorList>
            <person name="Alioto T."/>
            <person name="Alioto T."/>
            <person name="Gomez Garrido J."/>
        </authorList>
    </citation>
    <scope>NUCLEOTIDE SEQUENCE</scope>
    <source>
        <strain evidence="2">A484AB</strain>
    </source>
</reference>